<evidence type="ECO:0000259" key="4">
    <source>
        <dbReference type="PROSITE" id="PS01124"/>
    </source>
</evidence>
<evidence type="ECO:0000256" key="3">
    <source>
        <dbReference type="ARBA" id="ARBA00023163"/>
    </source>
</evidence>
<dbReference type="PANTHER" id="PTHR46796:SF13">
    <property type="entry name" value="HTH-TYPE TRANSCRIPTIONAL ACTIVATOR RHAS"/>
    <property type="match status" value="1"/>
</dbReference>
<keyword evidence="6" id="KW-1185">Reference proteome</keyword>
<gene>
    <name evidence="5" type="ORF">COO09_06505</name>
</gene>
<feature type="domain" description="HTH araC/xylS-type" evidence="4">
    <location>
        <begin position="213"/>
        <end position="311"/>
    </location>
</feature>
<dbReference type="PRINTS" id="PR00032">
    <property type="entry name" value="HTHARAC"/>
</dbReference>
<name>A0A2A4FXL5_9SPHN</name>
<proteinExistence type="predicted"/>
<dbReference type="AlphaFoldDB" id="A0A2A4FXL5"/>
<comment type="caution">
    <text evidence="5">The sequence shown here is derived from an EMBL/GenBank/DDBJ whole genome shotgun (WGS) entry which is preliminary data.</text>
</comment>
<dbReference type="Gene3D" id="1.10.10.60">
    <property type="entry name" value="Homeodomain-like"/>
    <property type="match status" value="2"/>
</dbReference>
<dbReference type="Pfam" id="PF12833">
    <property type="entry name" value="HTH_18"/>
    <property type="match status" value="1"/>
</dbReference>
<evidence type="ECO:0000256" key="2">
    <source>
        <dbReference type="ARBA" id="ARBA00023125"/>
    </source>
</evidence>
<dbReference type="InterPro" id="IPR018060">
    <property type="entry name" value="HTH_AraC"/>
</dbReference>
<dbReference type="InterPro" id="IPR020449">
    <property type="entry name" value="Tscrpt_reg_AraC-type_HTH"/>
</dbReference>
<keyword evidence="1" id="KW-0805">Transcription regulation</keyword>
<dbReference type="SMART" id="SM00342">
    <property type="entry name" value="HTH_ARAC"/>
    <property type="match status" value="1"/>
</dbReference>
<keyword evidence="2" id="KW-0238">DNA-binding</keyword>
<sequence>MQRLTGRQMPAAAWREDRAMMAAQAQRGGKGYNQHVFVERATTGASIEIVDYEFDGSELSGCEDRSLLRWRLAPDYFSSSWRLARQPEFVKLGKLMFLPGRVPFRAQPSNPLRSSRNLVCHFQPELEQQIMGDPDDWSPEQLAECQDIRCGRIELTLRRMWQEMMHPGFANELLLDGLLATLAVDISRYFRRIGPVGDDSPKRASALSKADLQRIIDFIHSARGGCPTASQLASVCGMNLSSFRNRFKMTTGTSVHSFVEDIQLERAKGLLVNSGMLMKEIAYELGFTHQATFTSSFRRLVGMSPSEYRTAHLN</sequence>
<dbReference type="GO" id="GO:0003700">
    <property type="term" value="F:DNA-binding transcription factor activity"/>
    <property type="evidence" value="ECO:0007669"/>
    <property type="project" value="InterPro"/>
</dbReference>
<dbReference type="OrthoDB" id="9802263at2"/>
<dbReference type="InterPro" id="IPR050204">
    <property type="entry name" value="AraC_XylS_family_regulators"/>
</dbReference>
<evidence type="ECO:0000313" key="6">
    <source>
        <dbReference type="Proteomes" id="UP000218934"/>
    </source>
</evidence>
<dbReference type="KEGG" id="rdi:CMV14_16720"/>
<dbReference type="InterPro" id="IPR018062">
    <property type="entry name" value="HTH_AraC-typ_CS"/>
</dbReference>
<keyword evidence="3" id="KW-0804">Transcription</keyword>
<organism evidence="5 6">
    <name type="scientific">Rhizorhabdus dicambivorans</name>
    <dbReference type="NCBI Taxonomy" id="1850238"/>
    <lineage>
        <taxon>Bacteria</taxon>
        <taxon>Pseudomonadati</taxon>
        <taxon>Pseudomonadota</taxon>
        <taxon>Alphaproteobacteria</taxon>
        <taxon>Sphingomonadales</taxon>
        <taxon>Sphingomonadaceae</taxon>
        <taxon>Rhizorhabdus</taxon>
    </lineage>
</organism>
<accession>A0A2A4FXL5</accession>
<dbReference type="GO" id="GO:0043565">
    <property type="term" value="F:sequence-specific DNA binding"/>
    <property type="evidence" value="ECO:0007669"/>
    <property type="project" value="InterPro"/>
</dbReference>
<dbReference type="EMBL" id="NWUF01000005">
    <property type="protein sequence ID" value="PCE42953.1"/>
    <property type="molecule type" value="Genomic_DNA"/>
</dbReference>
<dbReference type="SUPFAM" id="SSF46689">
    <property type="entry name" value="Homeodomain-like"/>
    <property type="match status" value="2"/>
</dbReference>
<protein>
    <submittedName>
        <fullName evidence="5">AraC family transcriptional regulator</fullName>
    </submittedName>
</protein>
<dbReference type="PROSITE" id="PS00041">
    <property type="entry name" value="HTH_ARAC_FAMILY_1"/>
    <property type="match status" value="1"/>
</dbReference>
<dbReference type="PROSITE" id="PS01124">
    <property type="entry name" value="HTH_ARAC_FAMILY_2"/>
    <property type="match status" value="1"/>
</dbReference>
<dbReference type="PANTHER" id="PTHR46796">
    <property type="entry name" value="HTH-TYPE TRANSCRIPTIONAL ACTIVATOR RHAS-RELATED"/>
    <property type="match status" value="1"/>
</dbReference>
<dbReference type="Proteomes" id="UP000218934">
    <property type="component" value="Unassembled WGS sequence"/>
</dbReference>
<dbReference type="InterPro" id="IPR009057">
    <property type="entry name" value="Homeodomain-like_sf"/>
</dbReference>
<reference evidence="5 6" key="1">
    <citation type="submission" date="2017-09" db="EMBL/GenBank/DDBJ databases">
        <title>The Catabolism of 3,6-Dichlorosalicylic acid is Initiated by the Cytochrome P450 Monooxygenase DsmABC in Rhizorhabdus dicambivorans Ndbn-20.</title>
        <authorList>
            <person name="Na L."/>
        </authorList>
    </citation>
    <scope>NUCLEOTIDE SEQUENCE [LARGE SCALE GENOMIC DNA]</scope>
    <source>
        <strain evidence="5 6">Ndbn-20m</strain>
    </source>
</reference>
<evidence type="ECO:0000256" key="1">
    <source>
        <dbReference type="ARBA" id="ARBA00023015"/>
    </source>
</evidence>
<evidence type="ECO:0000313" key="5">
    <source>
        <dbReference type="EMBL" id="PCE42953.1"/>
    </source>
</evidence>